<feature type="domain" description="HTH cro/C1-type" evidence="1">
    <location>
        <begin position="21"/>
        <end position="75"/>
    </location>
</feature>
<protein>
    <submittedName>
        <fullName evidence="2">Helix-turn-helix domain-containing protein</fullName>
    </submittedName>
</protein>
<gene>
    <name evidence="2" type="ORF">GOZ90_11400</name>
</gene>
<evidence type="ECO:0000313" key="3">
    <source>
        <dbReference type="Proteomes" id="UP000477951"/>
    </source>
</evidence>
<comment type="caution">
    <text evidence="2">The sequence shown here is derived from an EMBL/GenBank/DDBJ whole genome shotgun (WGS) entry which is preliminary data.</text>
</comment>
<dbReference type="SMART" id="SM00530">
    <property type="entry name" value="HTH_XRE"/>
    <property type="match status" value="1"/>
</dbReference>
<sequence>MTLLKKTSDVHDYNILAGERLKSARKNKGMSQADVARELGVTFQQLHKYEKGINGMSASRLAVAATLLGMDPDFSYTADNVDAPPEDSPSELTDLVKATSRSDALELNTCFASIKNSNTRKIIISIIEQIASARERSSGTAAKSTRLQAP</sequence>
<dbReference type="SUPFAM" id="SSF47413">
    <property type="entry name" value="lambda repressor-like DNA-binding domains"/>
    <property type="match status" value="1"/>
</dbReference>
<dbReference type="GO" id="GO:0003677">
    <property type="term" value="F:DNA binding"/>
    <property type="evidence" value="ECO:0007669"/>
    <property type="project" value="InterPro"/>
</dbReference>
<dbReference type="Gene3D" id="1.10.260.40">
    <property type="entry name" value="lambda repressor-like DNA-binding domains"/>
    <property type="match status" value="1"/>
</dbReference>
<name>A0A6L6VEQ0_AGRVI</name>
<dbReference type="RefSeq" id="WP_156614730.1">
    <property type="nucleotide sequence ID" value="NZ_WPHR01000007.1"/>
</dbReference>
<organism evidence="2 3">
    <name type="scientific">Agrobacterium vitis</name>
    <name type="common">Rhizobium vitis</name>
    <dbReference type="NCBI Taxonomy" id="373"/>
    <lineage>
        <taxon>Bacteria</taxon>
        <taxon>Pseudomonadati</taxon>
        <taxon>Pseudomonadota</taxon>
        <taxon>Alphaproteobacteria</taxon>
        <taxon>Hyphomicrobiales</taxon>
        <taxon>Rhizobiaceae</taxon>
        <taxon>Rhizobium/Agrobacterium group</taxon>
        <taxon>Agrobacterium</taxon>
    </lineage>
</organism>
<proteinExistence type="predicted"/>
<dbReference type="AlphaFoldDB" id="A0A6L6VEQ0"/>
<dbReference type="PROSITE" id="PS50943">
    <property type="entry name" value="HTH_CROC1"/>
    <property type="match status" value="1"/>
</dbReference>
<reference evidence="2 3" key="1">
    <citation type="submission" date="2019-12" db="EMBL/GenBank/DDBJ databases">
        <title>Whole-genome sequencing of Allorhizobium vitis.</title>
        <authorList>
            <person name="Gan H.M."/>
            <person name="Szegedi E."/>
            <person name="Burr T."/>
            <person name="Savka M.A."/>
        </authorList>
    </citation>
    <scope>NUCLEOTIDE SEQUENCE [LARGE SCALE GENOMIC DNA]</scope>
    <source>
        <strain evidence="2 3">CG516</strain>
    </source>
</reference>
<accession>A0A6L6VEQ0</accession>
<evidence type="ECO:0000259" key="1">
    <source>
        <dbReference type="PROSITE" id="PS50943"/>
    </source>
</evidence>
<dbReference type="Proteomes" id="UP000477951">
    <property type="component" value="Unassembled WGS sequence"/>
</dbReference>
<dbReference type="EMBL" id="WPHR01000007">
    <property type="protein sequence ID" value="MUZ73288.1"/>
    <property type="molecule type" value="Genomic_DNA"/>
</dbReference>
<dbReference type="CDD" id="cd00093">
    <property type="entry name" value="HTH_XRE"/>
    <property type="match status" value="1"/>
</dbReference>
<dbReference type="InterPro" id="IPR010982">
    <property type="entry name" value="Lambda_DNA-bd_dom_sf"/>
</dbReference>
<dbReference type="InterPro" id="IPR001387">
    <property type="entry name" value="Cro/C1-type_HTH"/>
</dbReference>
<dbReference type="Pfam" id="PF01381">
    <property type="entry name" value="HTH_3"/>
    <property type="match status" value="1"/>
</dbReference>
<evidence type="ECO:0000313" key="2">
    <source>
        <dbReference type="EMBL" id="MUZ73288.1"/>
    </source>
</evidence>